<dbReference type="AlphaFoldDB" id="A0A8M1KN05"/>
<dbReference type="FunFam" id="3.30.160.60:FF:001450">
    <property type="entry name" value="zinc finger protein 774"/>
    <property type="match status" value="1"/>
</dbReference>
<evidence type="ECO:0000256" key="6">
    <source>
        <dbReference type="ARBA" id="ARBA00022723"/>
    </source>
</evidence>
<dbReference type="GO" id="GO:0005667">
    <property type="term" value="C:transcription regulator complex"/>
    <property type="evidence" value="ECO:0007669"/>
    <property type="project" value="TreeGrafter"/>
</dbReference>
<dbReference type="InterPro" id="IPR013087">
    <property type="entry name" value="Znf_C2H2_type"/>
</dbReference>
<feature type="domain" description="C2H2-type" evidence="16">
    <location>
        <begin position="537"/>
        <end position="564"/>
    </location>
</feature>
<feature type="compositionally biased region" description="Polar residues" evidence="15">
    <location>
        <begin position="271"/>
        <end position="306"/>
    </location>
</feature>
<evidence type="ECO:0000313" key="19">
    <source>
        <dbReference type="RefSeq" id="XP_042565441.1"/>
    </source>
</evidence>
<protein>
    <submittedName>
        <fullName evidence="19">Histone-lysine N-methyltransferase PRDM9-like</fullName>
    </submittedName>
</protein>
<dbReference type="Pfam" id="PF00096">
    <property type="entry name" value="zf-C2H2"/>
    <property type="match status" value="11"/>
</dbReference>
<dbReference type="CDD" id="cd19193">
    <property type="entry name" value="PR-SET_PRDM7_9"/>
    <property type="match status" value="1"/>
</dbReference>
<feature type="domain" description="C2H2-type" evidence="16">
    <location>
        <begin position="341"/>
        <end position="368"/>
    </location>
</feature>
<dbReference type="SMART" id="SM00355">
    <property type="entry name" value="ZnF_C2H2"/>
    <property type="match status" value="12"/>
</dbReference>
<dbReference type="InterPro" id="IPR044417">
    <property type="entry name" value="PRDM7_9_PR-SET"/>
</dbReference>
<dbReference type="FunFam" id="3.30.160.60:FF:001325">
    <property type="entry name" value="zinc finger protein 200"/>
    <property type="match status" value="1"/>
</dbReference>
<dbReference type="GO" id="GO:0000785">
    <property type="term" value="C:chromatin"/>
    <property type="evidence" value="ECO:0007669"/>
    <property type="project" value="TreeGrafter"/>
</dbReference>
<dbReference type="GO" id="GO:0000981">
    <property type="term" value="F:DNA-binding transcription factor activity, RNA polymerase II-specific"/>
    <property type="evidence" value="ECO:0007669"/>
    <property type="project" value="TreeGrafter"/>
</dbReference>
<evidence type="ECO:0000256" key="15">
    <source>
        <dbReference type="SAM" id="MobiDB-lite"/>
    </source>
</evidence>
<feature type="domain" description="C2H2-type" evidence="16">
    <location>
        <begin position="397"/>
        <end position="424"/>
    </location>
</feature>
<dbReference type="PANTHER" id="PTHR14003">
    <property type="entry name" value="TRANSCRIPTIONAL REPRESSOR PROTEIN YY"/>
    <property type="match status" value="1"/>
</dbReference>
<feature type="domain" description="C2H2-type" evidence="16">
    <location>
        <begin position="425"/>
        <end position="452"/>
    </location>
</feature>
<keyword evidence="11" id="KW-0238">DNA-binding</keyword>
<evidence type="ECO:0000256" key="1">
    <source>
        <dbReference type="ARBA" id="ARBA00003767"/>
    </source>
</evidence>
<comment type="function">
    <text evidence="1">May be involved in transcriptional regulation.</text>
</comment>
<keyword evidence="6" id="KW-0479">Metal-binding</keyword>
<feature type="domain" description="SET" evidence="17">
    <location>
        <begin position="86"/>
        <end position="200"/>
    </location>
</feature>
<feature type="domain" description="C2H2-type" evidence="16">
    <location>
        <begin position="453"/>
        <end position="480"/>
    </location>
</feature>
<evidence type="ECO:0000256" key="14">
    <source>
        <dbReference type="PROSITE-ProRule" id="PRU00042"/>
    </source>
</evidence>
<dbReference type="PANTHER" id="PTHR14003:SF23">
    <property type="entry name" value="ZINC FINGER PROTEIN 143"/>
    <property type="match status" value="1"/>
</dbReference>
<feature type="domain" description="C2H2-type" evidence="16">
    <location>
        <begin position="509"/>
        <end position="536"/>
    </location>
</feature>
<dbReference type="InterPro" id="IPR001214">
    <property type="entry name" value="SET_dom"/>
</dbReference>
<feature type="domain" description="C2H2-type" evidence="16">
    <location>
        <begin position="481"/>
        <end position="508"/>
    </location>
</feature>
<evidence type="ECO:0000256" key="4">
    <source>
        <dbReference type="ARBA" id="ARBA00022679"/>
    </source>
</evidence>
<dbReference type="SMART" id="SM00317">
    <property type="entry name" value="SET"/>
    <property type="match status" value="1"/>
</dbReference>
<dbReference type="KEGG" id="char:116223122"/>
<evidence type="ECO:0000256" key="11">
    <source>
        <dbReference type="ARBA" id="ARBA00023125"/>
    </source>
</evidence>
<dbReference type="GO" id="GO:0042054">
    <property type="term" value="F:histone methyltransferase activity"/>
    <property type="evidence" value="ECO:0007669"/>
    <property type="project" value="InterPro"/>
</dbReference>
<evidence type="ECO:0000313" key="18">
    <source>
        <dbReference type="Proteomes" id="UP000515152"/>
    </source>
</evidence>
<feature type="domain" description="C2H2-type" evidence="16">
    <location>
        <begin position="369"/>
        <end position="396"/>
    </location>
</feature>
<dbReference type="GO" id="GO:0000978">
    <property type="term" value="F:RNA polymerase II cis-regulatory region sequence-specific DNA binding"/>
    <property type="evidence" value="ECO:0007669"/>
    <property type="project" value="TreeGrafter"/>
</dbReference>
<dbReference type="FunFam" id="3.30.160.60:FF:000358">
    <property type="entry name" value="zinc finger protein 24"/>
    <property type="match status" value="2"/>
</dbReference>
<evidence type="ECO:0000256" key="12">
    <source>
        <dbReference type="ARBA" id="ARBA00023163"/>
    </source>
</evidence>
<evidence type="ECO:0000256" key="9">
    <source>
        <dbReference type="ARBA" id="ARBA00022833"/>
    </source>
</evidence>
<keyword evidence="12" id="KW-0804">Transcription</keyword>
<keyword evidence="8 14" id="KW-0863">Zinc-finger</keyword>
<evidence type="ECO:0000256" key="8">
    <source>
        <dbReference type="ARBA" id="ARBA00022771"/>
    </source>
</evidence>
<dbReference type="GO" id="GO:0008270">
    <property type="term" value="F:zinc ion binding"/>
    <property type="evidence" value="ECO:0007669"/>
    <property type="project" value="UniProtKB-KW"/>
</dbReference>
<feature type="region of interest" description="Disordered" evidence="15">
    <location>
        <begin position="1"/>
        <end position="29"/>
    </location>
</feature>
<reference evidence="19" key="1">
    <citation type="submission" date="2025-08" db="UniProtKB">
        <authorList>
            <consortium name="RefSeq"/>
        </authorList>
    </citation>
    <scope>IDENTIFICATION</scope>
</reference>
<evidence type="ECO:0000259" key="17">
    <source>
        <dbReference type="PROSITE" id="PS50280"/>
    </source>
</evidence>
<gene>
    <name evidence="19" type="primary">LOC116223122</name>
</gene>
<feature type="region of interest" description="Disordered" evidence="15">
    <location>
        <begin position="269"/>
        <end position="315"/>
    </location>
</feature>
<sequence length="619" mass="71513">MNMSKREWLKQQNGQLNSYKRGGSLRSRPRVSYVEEEVPKDEDYLYCEDCESFYIDECGVHGPPNFIPDTPAPVGVPDRARLTLPPGLVVRKSNIPNAGLGVFNQGQTVPRGAHFGPYEGEVMDRDEAIESGYSWVTYKSRHTDEYIDAKRETHSNWMRYVNCARDDEEQNLVAFQYRGGIVYRCCKPIAPGEELLVWYGEDYARDLGISFDYLWDIKSSAKEVTASQVFSCSLCPFSYTAQIYLHKHIRRSHTDEYVRLLRSGEIRSETLAPSRSSNQQTQKPLTVPSRSTSSKVAPNPSSQQEGANDKRSHHCTQCGKSFTLEKNLKRHQRTHTGERPYHCTQCGKSFTLEKNLKRHQRIHTGERPYHCTQCGKSFTLEHHLKKHQRTHTGERPYHCTQCDKSFTREQHLKRHQRTHTGERPYHCTQCGKSFTREGSLKRHQRTHTGERPYHCTQCGKSFTQDAHLKLHQRTHTGERPYHCTQCGKSFTQEGTLKLHQRTHTGERPYHCTQCGKSFTEGGTLKLHQRTHTGERPYHCTQCGKSFTEGGTLKRHQRIHTGERPYHCTQCGKSFARETHLKLHQRIHTGERPYHCTQCGKSFTSTGQLKRHQCTHTKEP</sequence>
<evidence type="ECO:0000256" key="13">
    <source>
        <dbReference type="ARBA" id="ARBA00023242"/>
    </source>
</evidence>
<evidence type="ECO:0000256" key="3">
    <source>
        <dbReference type="ARBA" id="ARBA00022603"/>
    </source>
</evidence>
<keyword evidence="13" id="KW-0539">Nucleus</keyword>
<feature type="domain" description="C2H2-type" evidence="16">
    <location>
        <begin position="313"/>
        <end position="340"/>
    </location>
</feature>
<keyword evidence="9" id="KW-0862">Zinc</keyword>
<accession>A0A8M1KN05</accession>
<dbReference type="PROSITE" id="PS50280">
    <property type="entry name" value="SET"/>
    <property type="match status" value="1"/>
</dbReference>
<dbReference type="Pfam" id="PF21549">
    <property type="entry name" value="PRDM2_PR"/>
    <property type="match status" value="1"/>
</dbReference>
<dbReference type="FunFam" id="3.30.160.60:FF:001800">
    <property type="entry name" value="Zinc finger protein 467"/>
    <property type="match status" value="1"/>
</dbReference>
<evidence type="ECO:0000259" key="16">
    <source>
        <dbReference type="PROSITE" id="PS50157"/>
    </source>
</evidence>
<dbReference type="GeneID" id="116223122"/>
<name>A0A8M1KN05_CLUHA</name>
<keyword evidence="10" id="KW-0805">Transcription regulation</keyword>
<keyword evidence="18" id="KW-1185">Reference proteome</keyword>
<proteinExistence type="predicted"/>
<dbReference type="OrthoDB" id="9439903at2759"/>
<feature type="domain" description="C2H2-type" evidence="16">
    <location>
        <begin position="593"/>
        <end position="619"/>
    </location>
</feature>
<dbReference type="FunFam" id="3.30.160.60:FF:002343">
    <property type="entry name" value="Zinc finger protein 33A"/>
    <property type="match status" value="5"/>
</dbReference>
<feature type="domain" description="C2H2-type" evidence="16">
    <location>
        <begin position="230"/>
        <end position="258"/>
    </location>
</feature>
<comment type="subcellular location">
    <subcellularLocation>
        <location evidence="2">Nucleus</location>
    </subcellularLocation>
</comment>
<dbReference type="GO" id="GO:0032259">
    <property type="term" value="P:methylation"/>
    <property type="evidence" value="ECO:0007669"/>
    <property type="project" value="UniProtKB-KW"/>
</dbReference>
<dbReference type="PROSITE" id="PS00028">
    <property type="entry name" value="ZINC_FINGER_C2H2_1"/>
    <property type="match status" value="12"/>
</dbReference>
<keyword evidence="5" id="KW-0949">S-adenosyl-L-methionine</keyword>
<evidence type="ECO:0000256" key="2">
    <source>
        <dbReference type="ARBA" id="ARBA00004123"/>
    </source>
</evidence>
<keyword evidence="4" id="KW-0808">Transferase</keyword>
<evidence type="ECO:0000256" key="5">
    <source>
        <dbReference type="ARBA" id="ARBA00022691"/>
    </source>
</evidence>
<dbReference type="Proteomes" id="UP000515152">
    <property type="component" value="Chromosome 13"/>
</dbReference>
<dbReference type="RefSeq" id="XP_042565441.1">
    <property type="nucleotide sequence ID" value="XM_042709507.1"/>
</dbReference>
<dbReference type="PROSITE" id="PS50157">
    <property type="entry name" value="ZINC_FINGER_C2H2_2"/>
    <property type="match status" value="12"/>
</dbReference>
<feature type="domain" description="C2H2-type" evidence="16">
    <location>
        <begin position="565"/>
        <end position="592"/>
    </location>
</feature>
<keyword evidence="3" id="KW-0489">Methyltransferase</keyword>
<evidence type="ECO:0000256" key="10">
    <source>
        <dbReference type="ARBA" id="ARBA00023015"/>
    </source>
</evidence>
<organism evidence="18 19">
    <name type="scientific">Clupea harengus</name>
    <name type="common">Atlantic herring</name>
    <dbReference type="NCBI Taxonomy" id="7950"/>
    <lineage>
        <taxon>Eukaryota</taxon>
        <taxon>Metazoa</taxon>
        <taxon>Chordata</taxon>
        <taxon>Craniata</taxon>
        <taxon>Vertebrata</taxon>
        <taxon>Euteleostomi</taxon>
        <taxon>Actinopterygii</taxon>
        <taxon>Neopterygii</taxon>
        <taxon>Teleostei</taxon>
        <taxon>Clupei</taxon>
        <taxon>Clupeiformes</taxon>
        <taxon>Clupeoidei</taxon>
        <taxon>Clupeidae</taxon>
        <taxon>Clupea</taxon>
    </lineage>
</organism>
<dbReference type="FunFam" id="3.30.160.60:FF:000097">
    <property type="entry name" value="Zinc finger protein"/>
    <property type="match status" value="1"/>
</dbReference>
<dbReference type="GO" id="GO:0031519">
    <property type="term" value="C:PcG protein complex"/>
    <property type="evidence" value="ECO:0007669"/>
    <property type="project" value="TreeGrafter"/>
</dbReference>
<evidence type="ECO:0000256" key="7">
    <source>
        <dbReference type="ARBA" id="ARBA00022737"/>
    </source>
</evidence>
<keyword evidence="7" id="KW-0677">Repeat</keyword>